<protein>
    <submittedName>
        <fullName evidence="1">Uncharacterized protein</fullName>
    </submittedName>
</protein>
<dbReference type="RefSeq" id="XP_005711988.1">
    <property type="nucleotide sequence ID" value="XM_005711931.1"/>
</dbReference>
<accession>R7Q344</accession>
<proteinExistence type="predicted"/>
<evidence type="ECO:0000313" key="2">
    <source>
        <dbReference type="Proteomes" id="UP000012073"/>
    </source>
</evidence>
<dbReference type="Gramene" id="CDF32323">
    <property type="protein sequence ID" value="CDF32323"/>
    <property type="gene ID" value="CHC_T00008056001"/>
</dbReference>
<keyword evidence="2" id="KW-1185">Reference proteome</keyword>
<dbReference type="KEGG" id="ccp:CHC_T00008056001"/>
<gene>
    <name evidence="1" type="ORF">CHC_T00008056001</name>
</gene>
<reference evidence="2" key="1">
    <citation type="journal article" date="2013" name="Proc. Natl. Acad. Sci. U.S.A.">
        <title>Genome structure and metabolic features in the red seaweed Chondrus crispus shed light on evolution of the Archaeplastida.</title>
        <authorList>
            <person name="Collen J."/>
            <person name="Porcel B."/>
            <person name="Carre W."/>
            <person name="Ball S.G."/>
            <person name="Chaparro C."/>
            <person name="Tonon T."/>
            <person name="Barbeyron T."/>
            <person name="Michel G."/>
            <person name="Noel B."/>
            <person name="Valentin K."/>
            <person name="Elias M."/>
            <person name="Artiguenave F."/>
            <person name="Arun A."/>
            <person name="Aury J.M."/>
            <person name="Barbosa-Neto J.F."/>
            <person name="Bothwell J.H."/>
            <person name="Bouget F.Y."/>
            <person name="Brillet L."/>
            <person name="Cabello-Hurtado F."/>
            <person name="Capella-Gutierrez S."/>
            <person name="Charrier B."/>
            <person name="Cladiere L."/>
            <person name="Cock J.M."/>
            <person name="Coelho S.M."/>
            <person name="Colleoni C."/>
            <person name="Czjzek M."/>
            <person name="Da Silva C."/>
            <person name="Delage L."/>
            <person name="Denoeud F."/>
            <person name="Deschamps P."/>
            <person name="Dittami S.M."/>
            <person name="Gabaldon T."/>
            <person name="Gachon C.M."/>
            <person name="Groisillier A."/>
            <person name="Herve C."/>
            <person name="Jabbari K."/>
            <person name="Katinka M."/>
            <person name="Kloareg B."/>
            <person name="Kowalczyk N."/>
            <person name="Labadie K."/>
            <person name="Leblanc C."/>
            <person name="Lopez P.J."/>
            <person name="McLachlan D.H."/>
            <person name="Meslet-Cladiere L."/>
            <person name="Moustafa A."/>
            <person name="Nehr Z."/>
            <person name="Nyvall Collen P."/>
            <person name="Panaud O."/>
            <person name="Partensky F."/>
            <person name="Poulain J."/>
            <person name="Rensing S.A."/>
            <person name="Rousvoal S."/>
            <person name="Samson G."/>
            <person name="Symeonidi A."/>
            <person name="Weissenbach J."/>
            <person name="Zambounis A."/>
            <person name="Wincker P."/>
            <person name="Boyen C."/>
        </authorList>
    </citation>
    <scope>NUCLEOTIDE SEQUENCE [LARGE SCALE GENOMIC DNA]</scope>
    <source>
        <strain evidence="2">cv. Stackhouse</strain>
    </source>
</reference>
<dbReference type="Proteomes" id="UP000012073">
    <property type="component" value="Unassembled WGS sequence"/>
</dbReference>
<dbReference type="EMBL" id="HG001477">
    <property type="protein sequence ID" value="CDF32323.1"/>
    <property type="molecule type" value="Genomic_DNA"/>
</dbReference>
<name>R7Q344_CHOCR</name>
<dbReference type="GeneID" id="17319704"/>
<evidence type="ECO:0000313" key="1">
    <source>
        <dbReference type="EMBL" id="CDF32323.1"/>
    </source>
</evidence>
<dbReference type="AlphaFoldDB" id="R7Q344"/>
<sequence>MGHEESRSMGQLRYIFPFAPCGIAKIGTKEMRCDTFTLGIICDVGGPLLYVSAF</sequence>
<organism evidence="1 2">
    <name type="scientific">Chondrus crispus</name>
    <name type="common">Carrageen Irish moss</name>
    <name type="synonym">Polymorpha crispa</name>
    <dbReference type="NCBI Taxonomy" id="2769"/>
    <lineage>
        <taxon>Eukaryota</taxon>
        <taxon>Rhodophyta</taxon>
        <taxon>Florideophyceae</taxon>
        <taxon>Rhodymeniophycidae</taxon>
        <taxon>Gigartinales</taxon>
        <taxon>Gigartinaceae</taxon>
        <taxon>Chondrus</taxon>
    </lineage>
</organism>